<dbReference type="PANTHER" id="PTHR42829:SF2">
    <property type="entry name" value="NADH-UBIQUINONE OXIDOREDUCTASE CHAIN 5"/>
    <property type="match status" value="1"/>
</dbReference>
<comment type="catalytic activity">
    <reaction evidence="9 10">
        <text>a ubiquinone + NADH + 5 H(+)(in) = a ubiquinol + NAD(+) + 4 H(+)(out)</text>
        <dbReference type="Rhea" id="RHEA:29091"/>
        <dbReference type="Rhea" id="RHEA-COMP:9565"/>
        <dbReference type="Rhea" id="RHEA-COMP:9566"/>
        <dbReference type="ChEBI" id="CHEBI:15378"/>
        <dbReference type="ChEBI" id="CHEBI:16389"/>
        <dbReference type="ChEBI" id="CHEBI:17976"/>
        <dbReference type="ChEBI" id="CHEBI:57540"/>
        <dbReference type="ChEBI" id="CHEBI:57945"/>
        <dbReference type="EC" id="7.1.1.2"/>
    </reaction>
</comment>
<feature type="transmembrane region" description="Helical" evidence="10">
    <location>
        <begin position="236"/>
        <end position="256"/>
    </location>
</feature>
<dbReference type="PANTHER" id="PTHR42829">
    <property type="entry name" value="NADH-UBIQUINONE OXIDOREDUCTASE CHAIN 5"/>
    <property type="match status" value="1"/>
</dbReference>
<dbReference type="EC" id="7.1.1.2" evidence="3 10"/>
<feature type="transmembrane region" description="Helical" evidence="10">
    <location>
        <begin position="536"/>
        <end position="556"/>
    </location>
</feature>
<dbReference type="InterPro" id="IPR003945">
    <property type="entry name" value="NU5C-like"/>
</dbReference>
<dbReference type="GO" id="GO:0016020">
    <property type="term" value="C:membrane"/>
    <property type="evidence" value="ECO:0007669"/>
    <property type="project" value="UniProtKB-SubCell"/>
</dbReference>
<dbReference type="InterPro" id="IPR001750">
    <property type="entry name" value="ND/Mrp_TM"/>
</dbReference>
<protein>
    <recommendedName>
        <fullName evidence="4 10">NADH-ubiquinone oxidoreductase chain 5</fullName>
        <ecNumber evidence="3 10">7.1.1.2</ecNumber>
    </recommendedName>
</protein>
<geneLocation type="mitochondrion" evidence="13"/>
<feature type="transmembrane region" description="Helical" evidence="10">
    <location>
        <begin position="444"/>
        <end position="466"/>
    </location>
</feature>
<feature type="transmembrane region" description="Helical" evidence="10">
    <location>
        <begin position="263"/>
        <end position="281"/>
    </location>
</feature>
<dbReference type="PRINTS" id="PR01434">
    <property type="entry name" value="NADHDHGNASE5"/>
</dbReference>
<feature type="transmembrane region" description="Helical" evidence="10">
    <location>
        <begin position="109"/>
        <end position="127"/>
    </location>
</feature>
<reference evidence="13" key="1">
    <citation type="journal article" date="2022" name="Genes (Basel)">
        <title>Novel Gene Rearrangements in the Mitochondrial Genomes of Cynipoid Wasps (Hymenoptera: Cynipoidea).</title>
        <authorList>
            <person name="Shu X."/>
            <person name="Li Z."/>
            <person name="Yuan R."/>
            <person name="Tang P."/>
            <person name="Chen X."/>
        </authorList>
    </citation>
    <scope>NUCLEOTIDE SEQUENCE</scope>
</reference>
<gene>
    <name evidence="13" type="primary">nad5</name>
</gene>
<feature type="transmembrane region" description="Helical" evidence="10">
    <location>
        <begin position="372"/>
        <end position="392"/>
    </location>
</feature>
<keyword evidence="8 10" id="KW-0472">Membrane</keyword>
<dbReference type="Pfam" id="PF00662">
    <property type="entry name" value="Proton_antipo_N"/>
    <property type="match status" value="1"/>
</dbReference>
<keyword evidence="7 10" id="KW-1133">Transmembrane helix</keyword>
<name>A0A9E8G788_9HYME</name>
<evidence type="ECO:0000256" key="5">
    <source>
        <dbReference type="ARBA" id="ARBA00022692"/>
    </source>
</evidence>
<reference evidence="13" key="2">
    <citation type="submission" date="2022-02" db="EMBL/GenBank/DDBJ databases">
        <authorList>
            <person name="Shu X.H."/>
            <person name="Li Z.K."/>
            <person name="Tang P."/>
            <person name="Chen X.X."/>
        </authorList>
    </citation>
    <scope>NUCLEOTIDE SEQUENCE</scope>
</reference>
<evidence type="ECO:0000256" key="10">
    <source>
        <dbReference type="RuleBase" id="RU003404"/>
    </source>
</evidence>
<dbReference type="AlphaFoldDB" id="A0A9E8G788"/>
<feature type="transmembrane region" description="Helical" evidence="10">
    <location>
        <begin position="85"/>
        <end position="103"/>
    </location>
</feature>
<feature type="transmembrane region" description="Helical" evidence="10">
    <location>
        <begin position="206"/>
        <end position="224"/>
    </location>
</feature>
<evidence type="ECO:0000256" key="8">
    <source>
        <dbReference type="ARBA" id="ARBA00023136"/>
    </source>
</evidence>
<dbReference type="InterPro" id="IPR001516">
    <property type="entry name" value="Proton_antipo_N"/>
</dbReference>
<evidence type="ECO:0000256" key="7">
    <source>
        <dbReference type="ARBA" id="ARBA00022989"/>
    </source>
</evidence>
<comment type="similarity">
    <text evidence="10">Belongs to the complex I subunit 5 family.</text>
</comment>
<keyword evidence="10 13" id="KW-0496">Mitochondrion</keyword>
<organism evidence="13">
    <name type="scientific">Prosaspicera validispina</name>
    <dbReference type="NCBI Taxonomy" id="2943453"/>
    <lineage>
        <taxon>Eukaryota</taxon>
        <taxon>Metazoa</taxon>
        <taxon>Ecdysozoa</taxon>
        <taxon>Arthropoda</taxon>
        <taxon>Hexapoda</taxon>
        <taxon>Insecta</taxon>
        <taxon>Pterygota</taxon>
        <taxon>Neoptera</taxon>
        <taxon>Endopterygota</taxon>
        <taxon>Hymenoptera</taxon>
        <taxon>Apocrita</taxon>
        <taxon>Proctotrupomorpha</taxon>
        <taxon>Cynipoidea</taxon>
        <taxon>Figitidae</taxon>
        <taxon>Aspicerinae</taxon>
        <taxon>Prosaspicera</taxon>
    </lineage>
</organism>
<dbReference type="EMBL" id="OM677823">
    <property type="protein sequence ID" value="UZT67455.1"/>
    <property type="molecule type" value="Genomic_DNA"/>
</dbReference>
<evidence type="ECO:0000256" key="6">
    <source>
        <dbReference type="ARBA" id="ARBA00022982"/>
    </source>
</evidence>
<evidence type="ECO:0000313" key="13">
    <source>
        <dbReference type="EMBL" id="UZT67455.1"/>
    </source>
</evidence>
<comment type="function">
    <text evidence="10">Core subunit of the mitochondrial membrane respiratory chain NADH dehydrogenase (Complex I) which catalyzes electron transfer from NADH through the respiratory chain, using ubiquinone as an electron acceptor. Essential for the catalytic activity and assembly of complex I.</text>
</comment>
<dbReference type="GO" id="GO:0015990">
    <property type="term" value="P:electron transport coupled proton transport"/>
    <property type="evidence" value="ECO:0007669"/>
    <property type="project" value="TreeGrafter"/>
</dbReference>
<feature type="transmembrane region" description="Helical" evidence="10">
    <location>
        <begin position="330"/>
        <end position="352"/>
    </location>
</feature>
<evidence type="ECO:0000259" key="12">
    <source>
        <dbReference type="Pfam" id="PF00662"/>
    </source>
</evidence>
<feature type="domain" description="NADH-Ubiquinone oxidoreductase (complex I) chain 5 N-terminal" evidence="12">
    <location>
        <begin position="40"/>
        <end position="86"/>
    </location>
</feature>
<comment type="subcellular location">
    <subcellularLocation>
        <location evidence="2">Membrane</location>
        <topology evidence="2">Multi-pass membrane protein</topology>
    </subcellularLocation>
</comment>
<evidence type="ECO:0000256" key="3">
    <source>
        <dbReference type="ARBA" id="ARBA00012944"/>
    </source>
</evidence>
<proteinExistence type="inferred from homology"/>
<accession>A0A9E8G788</accession>
<keyword evidence="6" id="KW-0249">Electron transport</keyword>
<dbReference type="GO" id="GO:0008137">
    <property type="term" value="F:NADH dehydrogenase (ubiquinone) activity"/>
    <property type="evidence" value="ECO:0007669"/>
    <property type="project" value="UniProtKB-EC"/>
</dbReference>
<dbReference type="GO" id="GO:0003954">
    <property type="term" value="F:NADH dehydrogenase activity"/>
    <property type="evidence" value="ECO:0007669"/>
    <property type="project" value="TreeGrafter"/>
</dbReference>
<evidence type="ECO:0000256" key="1">
    <source>
        <dbReference type="ARBA" id="ARBA00003257"/>
    </source>
</evidence>
<evidence type="ECO:0000256" key="4">
    <source>
        <dbReference type="ARBA" id="ARBA00021096"/>
    </source>
</evidence>
<keyword evidence="10" id="KW-0830">Ubiquinone</keyword>
<evidence type="ECO:0000256" key="9">
    <source>
        <dbReference type="ARBA" id="ARBA00049551"/>
    </source>
</evidence>
<comment type="function">
    <text evidence="1">Core subunit of the mitochondrial membrane respiratory chain NADH dehydrogenase (Complex I) that is believed to belong to the minimal assembly required for catalysis. Complex I functions in the transfer of electrons from NADH to the respiratory chain. The immediate electron acceptor for the enzyme is believed to be ubiquinone.</text>
</comment>
<feature type="transmembrane region" description="Helical" evidence="10">
    <location>
        <begin position="6"/>
        <end position="25"/>
    </location>
</feature>
<feature type="transmembrane region" description="Helical" evidence="10">
    <location>
        <begin position="413"/>
        <end position="432"/>
    </location>
</feature>
<feature type="transmembrane region" description="Helical" evidence="10">
    <location>
        <begin position="287"/>
        <end position="309"/>
    </location>
</feature>
<feature type="domain" description="NADH:quinone oxidoreductase/Mrp antiporter transmembrane" evidence="11">
    <location>
        <begin position="103"/>
        <end position="378"/>
    </location>
</feature>
<evidence type="ECO:0000256" key="2">
    <source>
        <dbReference type="ARBA" id="ARBA00004141"/>
    </source>
</evidence>
<keyword evidence="10" id="KW-0813">Transport</keyword>
<sequence>MINNLIMTILFILSILNFNYSIMFILSKKTILIDWLIYSIMSCNLKFIIYIDWMSLMFLSVVMFISSMVMLYSKEYMSMEIKKNYFIIILTFFVISMILMIISPNILSIILGWDGLGLISYCLIIYYQNNYSFNSGMLTLLSNRIGDIMLILMIFFMMNIGSWNLFFYKFNNYFFITLLMIMSMTKSAQIPFSMWLPAAMAAPTPVSSLVHSSTLVTAGIYLMIRFNKIFFFNNFNLYLMIIGMLTMLTASLNAMFEFDFKKIIAFSTLSQLGLMMMMLSMNLINYVFFHLISHAMFKSMLFLCSGIIIHFMNNNQDIRYMGNLINESPMVIMLFNFSNLSLCAFPFLSGFYSKDLMYEMIINLKINYMIYYFMYACISLTIIYSFRLMFYLTINKNMFQPLNIKMDNFIMSFSMLMLFIMTILFGNIINWIMLSSINYSITNIYIKMNLYIMMMLGIMIFIYLNFIKLYTKFFYYKYNYNLSLFFMLKYLSLMFNMPYFKLNLFIININEFSWNEFYNKMYPNFLMKLINKNFKFLFINTFTSIMMIFLYLIILFSI</sequence>
<feature type="transmembrane region" description="Helical" evidence="10">
    <location>
        <begin position="173"/>
        <end position="194"/>
    </location>
</feature>
<dbReference type="Pfam" id="PF00361">
    <property type="entry name" value="Proton_antipo_M"/>
    <property type="match status" value="1"/>
</dbReference>
<feature type="transmembrane region" description="Helical" evidence="10">
    <location>
        <begin position="56"/>
        <end position="73"/>
    </location>
</feature>
<keyword evidence="5 10" id="KW-0812">Transmembrane</keyword>
<feature type="transmembrane region" description="Helical" evidence="10">
    <location>
        <begin position="148"/>
        <end position="167"/>
    </location>
</feature>
<keyword evidence="10" id="KW-0520">NAD</keyword>
<evidence type="ECO:0000259" key="11">
    <source>
        <dbReference type="Pfam" id="PF00361"/>
    </source>
</evidence>
<dbReference type="GO" id="GO:0042773">
    <property type="term" value="P:ATP synthesis coupled electron transport"/>
    <property type="evidence" value="ECO:0007669"/>
    <property type="project" value="InterPro"/>
</dbReference>